<proteinExistence type="inferred from homology"/>
<accession>A0AAN0NLP1</accession>
<comment type="similarity">
    <text evidence="2">Belongs to the histone-like protein H-NS family.</text>
</comment>
<sequence>MKPDLKSMSRKELEKLKLNVEKALSRVATKEKKAALAAAEKAAAAHGFSLAEITGEPQAAPKTRKKRAAAKSPSVAKYRNPKDADQTWTGKGRQPEWFKSAIAAGTSPESMEI</sequence>
<evidence type="ECO:0000256" key="6">
    <source>
        <dbReference type="SAM" id="MobiDB-lite"/>
    </source>
</evidence>
<evidence type="ECO:0000256" key="4">
    <source>
        <dbReference type="ARBA" id="ARBA00023125"/>
    </source>
</evidence>
<name>A0AAN0NLP1_9RHOB</name>
<evidence type="ECO:0000256" key="5">
    <source>
        <dbReference type="SAM" id="Coils"/>
    </source>
</evidence>
<feature type="domain" description="DNA-binding protein H-NS-like C-terminal" evidence="7">
    <location>
        <begin position="68"/>
        <end position="113"/>
    </location>
</feature>
<dbReference type="InterPro" id="IPR027444">
    <property type="entry name" value="H-NS_C_dom"/>
</dbReference>
<dbReference type="KEGG" id="yrh:AABB31_20695"/>
<dbReference type="Proteomes" id="UP001470809">
    <property type="component" value="Chromosome"/>
</dbReference>
<dbReference type="GO" id="GO:0003680">
    <property type="term" value="F:minor groove of adenine-thymine-rich DNA binding"/>
    <property type="evidence" value="ECO:0007669"/>
    <property type="project" value="TreeGrafter"/>
</dbReference>
<dbReference type="GO" id="GO:0009295">
    <property type="term" value="C:nucleoid"/>
    <property type="evidence" value="ECO:0007669"/>
    <property type="project" value="UniProtKB-SubCell"/>
</dbReference>
<evidence type="ECO:0000256" key="1">
    <source>
        <dbReference type="ARBA" id="ARBA00004453"/>
    </source>
</evidence>
<dbReference type="Gene3D" id="4.10.430.10">
    <property type="entry name" value="Histone-like protein H-NS, C-terminal domain"/>
    <property type="match status" value="1"/>
</dbReference>
<evidence type="ECO:0000313" key="8">
    <source>
        <dbReference type="EMBL" id="WZU67334.1"/>
    </source>
</evidence>
<evidence type="ECO:0000259" key="7">
    <source>
        <dbReference type="SMART" id="SM00528"/>
    </source>
</evidence>
<protein>
    <submittedName>
        <fullName evidence="8">H-NS histone family protein</fullName>
    </submittedName>
</protein>
<gene>
    <name evidence="8" type="ORF">AABB31_20695</name>
</gene>
<dbReference type="InterPro" id="IPR037150">
    <property type="entry name" value="H-NS_C_dom_sf"/>
</dbReference>
<evidence type="ECO:0000313" key="9">
    <source>
        <dbReference type="Proteomes" id="UP001470809"/>
    </source>
</evidence>
<keyword evidence="9" id="KW-1185">Reference proteome</keyword>
<keyword evidence="3" id="KW-0963">Cytoplasm</keyword>
<dbReference type="Pfam" id="PF00816">
    <property type="entry name" value="Histone_HNS"/>
    <property type="match status" value="1"/>
</dbReference>
<dbReference type="PANTHER" id="PTHR38097">
    <property type="match status" value="1"/>
</dbReference>
<dbReference type="SUPFAM" id="SSF81273">
    <property type="entry name" value="H-NS histone-like proteins"/>
    <property type="match status" value="1"/>
</dbReference>
<dbReference type="AlphaFoldDB" id="A0AAN0NLP1"/>
<feature type="region of interest" description="Disordered" evidence="6">
    <location>
        <begin position="51"/>
        <end position="113"/>
    </location>
</feature>
<dbReference type="SMART" id="SM00528">
    <property type="entry name" value="HNS"/>
    <property type="match status" value="1"/>
</dbReference>
<dbReference type="RefSeq" id="WP_342076645.1">
    <property type="nucleotide sequence ID" value="NZ_CP151767.2"/>
</dbReference>
<organism evidence="8 9">
    <name type="scientific">Yoonia rhodophyticola</name>
    <dbReference type="NCBI Taxonomy" id="3137370"/>
    <lineage>
        <taxon>Bacteria</taxon>
        <taxon>Pseudomonadati</taxon>
        <taxon>Pseudomonadota</taxon>
        <taxon>Alphaproteobacteria</taxon>
        <taxon>Rhodobacterales</taxon>
        <taxon>Paracoccaceae</taxon>
        <taxon>Yoonia</taxon>
    </lineage>
</organism>
<dbReference type="GO" id="GO:0000976">
    <property type="term" value="F:transcription cis-regulatory region binding"/>
    <property type="evidence" value="ECO:0007669"/>
    <property type="project" value="TreeGrafter"/>
</dbReference>
<keyword evidence="4" id="KW-0238">DNA-binding</keyword>
<dbReference type="GO" id="GO:0005829">
    <property type="term" value="C:cytosol"/>
    <property type="evidence" value="ECO:0007669"/>
    <property type="project" value="TreeGrafter"/>
</dbReference>
<dbReference type="GO" id="GO:0001217">
    <property type="term" value="F:DNA-binding transcription repressor activity"/>
    <property type="evidence" value="ECO:0007669"/>
    <property type="project" value="TreeGrafter"/>
</dbReference>
<dbReference type="EMBL" id="CP151767">
    <property type="protein sequence ID" value="WZU67334.1"/>
    <property type="molecule type" value="Genomic_DNA"/>
</dbReference>
<dbReference type="PANTHER" id="PTHR38097:SF2">
    <property type="entry name" value="DNA-BINDING PROTEIN STPA"/>
    <property type="match status" value="1"/>
</dbReference>
<feature type="coiled-coil region" evidence="5">
    <location>
        <begin position="6"/>
        <end position="33"/>
    </location>
</feature>
<comment type="subcellular location">
    <subcellularLocation>
        <location evidence="1">Cytoplasm</location>
        <location evidence="1">Nucleoid</location>
    </subcellularLocation>
</comment>
<reference evidence="8" key="1">
    <citation type="submission" date="2024-08" db="EMBL/GenBank/DDBJ databases">
        <title>Phylogenomic analyses of a clade within the roseobacter group suggest taxonomic reassignments of species of the genera Aestuariivita, Citreicella, Loktanella, Nautella, Pelagibaca, Ruegeria, Thalassobius, Thiobacimonas and Tropicibacter, and the proposal o.</title>
        <authorList>
            <person name="Jeon C.O."/>
        </authorList>
    </citation>
    <scope>NUCLEOTIDE SEQUENCE</scope>
    <source>
        <strain evidence="8">SS1-5</strain>
    </source>
</reference>
<evidence type="ECO:0000256" key="2">
    <source>
        <dbReference type="ARBA" id="ARBA00010610"/>
    </source>
</evidence>
<evidence type="ECO:0000256" key="3">
    <source>
        <dbReference type="ARBA" id="ARBA00022490"/>
    </source>
</evidence>
<keyword evidence="5" id="KW-0175">Coiled coil</keyword>
<dbReference type="GO" id="GO:0032993">
    <property type="term" value="C:protein-DNA complex"/>
    <property type="evidence" value="ECO:0007669"/>
    <property type="project" value="TreeGrafter"/>
</dbReference>
<dbReference type="GO" id="GO:0003681">
    <property type="term" value="F:bent DNA binding"/>
    <property type="evidence" value="ECO:0007669"/>
    <property type="project" value="TreeGrafter"/>
</dbReference>